<keyword evidence="8" id="KW-1185">Reference proteome</keyword>
<dbReference type="PRINTS" id="PR01179">
    <property type="entry name" value="ODADCRBXLASE"/>
</dbReference>
<dbReference type="Gene3D" id="3.20.20.10">
    <property type="entry name" value="Alanine racemase"/>
    <property type="match status" value="1"/>
</dbReference>
<dbReference type="InterPro" id="IPR029066">
    <property type="entry name" value="PLP-binding_barrel"/>
</dbReference>
<comment type="similarity">
    <text evidence="2">Belongs to the Orn/Lys/Arg decarboxylase class-II family.</text>
</comment>
<keyword evidence="4" id="KW-0456">Lyase</keyword>
<feature type="domain" description="Orn/DAP/Arg decarboxylase 2 N-terminal" evidence="6">
    <location>
        <begin position="31"/>
        <end position="265"/>
    </location>
</feature>
<dbReference type="SUPFAM" id="SSF51419">
    <property type="entry name" value="PLP-binding barrel"/>
    <property type="match status" value="1"/>
</dbReference>
<comment type="cofactor">
    <cofactor evidence="1 5">
        <name>pyridoxal 5'-phosphate</name>
        <dbReference type="ChEBI" id="CHEBI:597326"/>
    </cofactor>
</comment>
<evidence type="ECO:0000256" key="2">
    <source>
        <dbReference type="ARBA" id="ARBA00008872"/>
    </source>
</evidence>
<organism evidence="7 8">
    <name type="scientific">Marivibrio halodurans</name>
    <dbReference type="NCBI Taxonomy" id="2039722"/>
    <lineage>
        <taxon>Bacteria</taxon>
        <taxon>Pseudomonadati</taxon>
        <taxon>Pseudomonadota</taxon>
        <taxon>Alphaproteobacteria</taxon>
        <taxon>Rhodospirillales</taxon>
        <taxon>Rhodospirillaceae</taxon>
        <taxon>Marivibrio</taxon>
    </lineage>
</organism>
<sequence length="395" mass="43264">MAPKHSHFASVDEMVARLQPGYPVYCLRPHELERTARAYLDQFPGRVLYAVKCNPHIEVLKAFYRAGIRHFDTASLAEIALIRENFPHADCYFMHPVKARSAILSAHEVFSVDHYVIDHEAELEKLVDVTGGGDGQVCLVRLVTPQYDALFKLSEKFGTDAAGAVDLLRKVEKAGFQPGLAFHVGSQCRSPQAFRDAIALVGEVLVESGVPIHYLDVGGGFPVPYVDDEPEPLDAYIAAIREGVQAIKLRGDCVLMCEPGRGMVASGMSLVVQVQLRKEGAVYINDGVYHSLSETLTAGVKLPMRLIRPNRAIARETQPFSVYGPTCDCTDVLPYKVDLPADIREGDWIEVGQAGAYSNSMTTQFNGFFPETYVSVDDPPLLPETVRVAAAEGAA</sequence>
<evidence type="ECO:0000256" key="5">
    <source>
        <dbReference type="PIRSR" id="PIRSR600183-50"/>
    </source>
</evidence>
<dbReference type="InterPro" id="IPR022644">
    <property type="entry name" value="De-COase2_N"/>
</dbReference>
<dbReference type="EMBL" id="JAGMWN010000003">
    <property type="protein sequence ID" value="MBP5856928.1"/>
    <property type="molecule type" value="Genomic_DNA"/>
</dbReference>
<dbReference type="Gene3D" id="2.40.37.10">
    <property type="entry name" value="Lyase, Ornithine Decarboxylase, Chain A, domain 1"/>
    <property type="match status" value="1"/>
</dbReference>
<dbReference type="PANTHER" id="PTHR11482">
    <property type="entry name" value="ARGININE/DIAMINOPIMELATE/ORNITHINE DECARBOXYLASE"/>
    <property type="match status" value="1"/>
</dbReference>
<dbReference type="PANTHER" id="PTHR11482:SF6">
    <property type="entry name" value="ORNITHINE DECARBOXYLASE 1-RELATED"/>
    <property type="match status" value="1"/>
</dbReference>
<name>A0A8J7SI89_9PROT</name>
<dbReference type="CDD" id="cd00622">
    <property type="entry name" value="PLPDE_III_ODC"/>
    <property type="match status" value="1"/>
</dbReference>
<dbReference type="Proteomes" id="UP000672602">
    <property type="component" value="Unassembled WGS sequence"/>
</dbReference>
<dbReference type="SUPFAM" id="SSF50621">
    <property type="entry name" value="Alanine racemase C-terminal domain-like"/>
    <property type="match status" value="1"/>
</dbReference>
<feature type="active site" description="Proton donor" evidence="5">
    <location>
        <position position="327"/>
    </location>
</feature>
<comment type="caution">
    <text evidence="7">The sequence shown here is derived from an EMBL/GenBank/DDBJ whole genome shotgun (WGS) entry which is preliminary data.</text>
</comment>
<keyword evidence="3 5" id="KW-0663">Pyridoxal phosphate</keyword>
<dbReference type="GO" id="GO:0004586">
    <property type="term" value="F:ornithine decarboxylase activity"/>
    <property type="evidence" value="ECO:0007669"/>
    <property type="project" value="TreeGrafter"/>
</dbReference>
<dbReference type="PRINTS" id="PR01182">
    <property type="entry name" value="ORNDCRBXLASE"/>
</dbReference>
<dbReference type="GO" id="GO:0033387">
    <property type="term" value="P:putrescine biosynthetic process from arginine, via ornithine"/>
    <property type="evidence" value="ECO:0007669"/>
    <property type="project" value="TreeGrafter"/>
</dbReference>
<evidence type="ECO:0000259" key="6">
    <source>
        <dbReference type="Pfam" id="PF02784"/>
    </source>
</evidence>
<evidence type="ECO:0000313" key="7">
    <source>
        <dbReference type="EMBL" id="MBP5856928.1"/>
    </source>
</evidence>
<dbReference type="InterPro" id="IPR002433">
    <property type="entry name" value="Orn_de-COase"/>
</dbReference>
<evidence type="ECO:0000256" key="3">
    <source>
        <dbReference type="ARBA" id="ARBA00022898"/>
    </source>
</evidence>
<gene>
    <name evidence="7" type="ORF">KAJ83_07905</name>
</gene>
<dbReference type="InterPro" id="IPR009006">
    <property type="entry name" value="Ala_racemase/Decarboxylase_C"/>
</dbReference>
<proteinExistence type="inferred from homology"/>
<dbReference type="RefSeq" id="WP_210681507.1">
    <property type="nucleotide sequence ID" value="NZ_JAGMWN010000003.1"/>
</dbReference>
<dbReference type="AlphaFoldDB" id="A0A8J7SI89"/>
<dbReference type="InterPro" id="IPR022657">
    <property type="entry name" value="De-COase2_CS"/>
</dbReference>
<dbReference type="Pfam" id="PF02784">
    <property type="entry name" value="Orn_Arg_deC_N"/>
    <property type="match status" value="1"/>
</dbReference>
<evidence type="ECO:0000256" key="4">
    <source>
        <dbReference type="ARBA" id="ARBA00023239"/>
    </source>
</evidence>
<feature type="modified residue" description="N6-(pyridoxal phosphate)lysine" evidence="5">
    <location>
        <position position="52"/>
    </location>
</feature>
<protein>
    <submittedName>
        <fullName evidence="7">Type III PLP-dependent enzyme</fullName>
    </submittedName>
</protein>
<dbReference type="InterPro" id="IPR000183">
    <property type="entry name" value="Orn/DAP/Arg_de-COase"/>
</dbReference>
<dbReference type="PROSITE" id="PS00879">
    <property type="entry name" value="ODR_DC_2_2"/>
    <property type="match status" value="1"/>
</dbReference>
<evidence type="ECO:0000256" key="1">
    <source>
        <dbReference type="ARBA" id="ARBA00001933"/>
    </source>
</evidence>
<evidence type="ECO:0000313" key="8">
    <source>
        <dbReference type="Proteomes" id="UP000672602"/>
    </source>
</evidence>
<reference evidence="7" key="1">
    <citation type="submission" date="2021-04" db="EMBL/GenBank/DDBJ databases">
        <authorList>
            <person name="Zhang D.-C."/>
        </authorList>
    </citation>
    <scope>NUCLEOTIDE SEQUENCE</scope>
    <source>
        <strain evidence="7">CGMCC 1.15697</strain>
    </source>
</reference>
<accession>A0A8J7SI89</accession>
<dbReference type="GO" id="GO:0005737">
    <property type="term" value="C:cytoplasm"/>
    <property type="evidence" value="ECO:0007669"/>
    <property type="project" value="TreeGrafter"/>
</dbReference>